<reference evidence="2 3" key="1">
    <citation type="journal article" date="2015" name="G3 (Bethesda)">
        <title>Insights into Ongoing Evolution of the Hexachlorocyclohexane Catabolic Pathway from Comparative Genomics of Ten Sphingomonadaceae Strains.</title>
        <authorList>
            <person name="Pearce S.L."/>
            <person name="Oakeshott J.G."/>
            <person name="Pandey G."/>
        </authorList>
    </citation>
    <scope>NUCLEOTIDE SEQUENCE [LARGE SCALE GENOMIC DNA]</scope>
    <source>
        <strain evidence="2 3">LL02</strain>
    </source>
</reference>
<keyword evidence="3" id="KW-1185">Reference proteome</keyword>
<sequence>MHAIIPLTLLAFLVFGVILLVRKGRSDAPLEKRSGLEILDERYARGDLDREEYLQKRKDLEVGP</sequence>
<evidence type="ECO:0000313" key="3">
    <source>
        <dbReference type="Proteomes" id="UP000052268"/>
    </source>
</evidence>
<proteinExistence type="predicted"/>
<evidence type="ECO:0000313" key="2">
    <source>
        <dbReference type="EMBL" id="KMS51331.1"/>
    </source>
</evidence>
<feature type="domain" description="SHOCT" evidence="1">
    <location>
        <begin position="36"/>
        <end position="60"/>
    </location>
</feature>
<gene>
    <name evidence="2" type="ORF">V474_03640</name>
</gene>
<accession>A0A0J7XH06</accession>
<dbReference type="PATRIC" id="fig|1114963.3.peg.4355"/>
<organism evidence="2 3">
    <name type="scientific">Novosphingobium barchaimii LL02</name>
    <dbReference type="NCBI Taxonomy" id="1114963"/>
    <lineage>
        <taxon>Bacteria</taxon>
        <taxon>Pseudomonadati</taxon>
        <taxon>Pseudomonadota</taxon>
        <taxon>Alphaproteobacteria</taxon>
        <taxon>Sphingomonadales</taxon>
        <taxon>Sphingomonadaceae</taxon>
        <taxon>Novosphingobium</taxon>
    </lineage>
</organism>
<protein>
    <recommendedName>
        <fullName evidence="1">SHOCT domain-containing protein</fullName>
    </recommendedName>
</protein>
<dbReference type="EMBL" id="JACU01000012">
    <property type="protein sequence ID" value="KMS51331.1"/>
    <property type="molecule type" value="Genomic_DNA"/>
</dbReference>
<dbReference type="Proteomes" id="UP000052268">
    <property type="component" value="Unassembled WGS sequence"/>
</dbReference>
<name>A0A0J7XH06_9SPHN</name>
<dbReference type="Pfam" id="PF09851">
    <property type="entry name" value="SHOCT"/>
    <property type="match status" value="1"/>
</dbReference>
<dbReference type="AlphaFoldDB" id="A0A0J7XH06"/>
<evidence type="ECO:0000259" key="1">
    <source>
        <dbReference type="Pfam" id="PF09851"/>
    </source>
</evidence>
<dbReference type="InterPro" id="IPR018649">
    <property type="entry name" value="SHOCT"/>
</dbReference>
<comment type="caution">
    <text evidence="2">The sequence shown here is derived from an EMBL/GenBank/DDBJ whole genome shotgun (WGS) entry which is preliminary data.</text>
</comment>
<dbReference type="RefSeq" id="WP_021243439.1">
    <property type="nucleotide sequence ID" value="NZ_KQ130458.1"/>
</dbReference>